<dbReference type="Pfam" id="PF03729">
    <property type="entry name" value="DUF308"/>
    <property type="match status" value="2"/>
</dbReference>
<evidence type="ECO:0000256" key="1">
    <source>
        <dbReference type="SAM" id="Phobius"/>
    </source>
</evidence>
<dbReference type="Proteomes" id="UP000184335">
    <property type="component" value="Unassembled WGS sequence"/>
</dbReference>
<proteinExistence type="predicted"/>
<keyword evidence="1" id="KW-1133">Transmembrane helix</keyword>
<keyword evidence="1" id="KW-0472">Membrane</keyword>
<feature type="transmembrane region" description="Helical" evidence="1">
    <location>
        <begin position="131"/>
        <end position="149"/>
    </location>
</feature>
<feature type="transmembrane region" description="Helical" evidence="1">
    <location>
        <begin position="73"/>
        <end position="93"/>
    </location>
</feature>
<reference evidence="2 3" key="1">
    <citation type="submission" date="2016-11" db="EMBL/GenBank/DDBJ databases">
        <authorList>
            <person name="Jaros S."/>
            <person name="Januszkiewicz K."/>
            <person name="Wedrychowicz H."/>
        </authorList>
    </citation>
    <scope>NUCLEOTIDE SEQUENCE [LARGE SCALE GENOMIC DNA]</scope>
    <source>
        <strain evidence="2 3">DSM 25479</strain>
    </source>
</reference>
<evidence type="ECO:0000313" key="2">
    <source>
        <dbReference type="EMBL" id="SHI50399.1"/>
    </source>
</evidence>
<dbReference type="EMBL" id="FQYI01000002">
    <property type="protein sequence ID" value="SHI50399.1"/>
    <property type="molecule type" value="Genomic_DNA"/>
</dbReference>
<feature type="transmembrane region" description="Helical" evidence="1">
    <location>
        <begin position="39"/>
        <end position="61"/>
    </location>
</feature>
<organism evidence="2 3">
    <name type="scientific">Cruoricaptor ignavus</name>
    <dbReference type="NCBI Taxonomy" id="1118202"/>
    <lineage>
        <taxon>Bacteria</taxon>
        <taxon>Pseudomonadati</taxon>
        <taxon>Bacteroidota</taxon>
        <taxon>Flavobacteriia</taxon>
        <taxon>Flavobacteriales</taxon>
        <taxon>Weeksellaceae</taxon>
        <taxon>Cruoricaptor</taxon>
    </lineage>
</organism>
<dbReference type="OrthoDB" id="7059775at2"/>
<dbReference type="InterPro" id="IPR052712">
    <property type="entry name" value="Acid_resist_chaperone_HdeD"/>
</dbReference>
<gene>
    <name evidence="2" type="ORF">SAMN05443429_10271</name>
</gene>
<dbReference type="RefSeq" id="WP_073178146.1">
    <property type="nucleotide sequence ID" value="NZ_FQYI01000002.1"/>
</dbReference>
<feature type="transmembrane region" description="Helical" evidence="1">
    <location>
        <begin position="99"/>
        <end position="119"/>
    </location>
</feature>
<keyword evidence="1" id="KW-0812">Transmembrane</keyword>
<accession>A0A1M6BNT9</accession>
<keyword evidence="3" id="KW-1185">Reference proteome</keyword>
<dbReference type="AlphaFoldDB" id="A0A1M6BNT9"/>
<dbReference type="PANTHER" id="PTHR34989">
    <property type="entry name" value="PROTEIN HDED"/>
    <property type="match status" value="1"/>
</dbReference>
<evidence type="ECO:0000313" key="3">
    <source>
        <dbReference type="Proteomes" id="UP000184335"/>
    </source>
</evidence>
<dbReference type="GO" id="GO:0005886">
    <property type="term" value="C:plasma membrane"/>
    <property type="evidence" value="ECO:0007669"/>
    <property type="project" value="TreeGrafter"/>
</dbReference>
<dbReference type="STRING" id="1118202.SAMN05443429_10271"/>
<name>A0A1M6BNT9_9FLAO</name>
<protein>
    <submittedName>
        <fullName evidence="2">Uncharacterized membrane protein HdeD, DUF308 family</fullName>
    </submittedName>
</protein>
<feature type="transmembrane region" description="Helical" evidence="1">
    <location>
        <begin position="155"/>
        <end position="178"/>
    </location>
</feature>
<sequence>MGEILDAAYSRLKHWYTPLIIGILFIAFGVFLFSQPVGAYLGLAIFFAWTFLLSGIFEIFFSFSNRESINGWGWYLVSGIFSTVIGIYLLIYPGISAAVLPYVVGFTLMFRSVFALGLAFQHSSMGLGTSWGLILTAVLGLILSFMIISDPLFGAYSIVVMTAVTFIMVGINAAILAFDLKKLKNRVDGVRDSVKNFREGSDNL</sequence>
<dbReference type="InterPro" id="IPR005325">
    <property type="entry name" value="DUF308_memb"/>
</dbReference>
<feature type="transmembrane region" description="Helical" evidence="1">
    <location>
        <begin position="15"/>
        <end position="33"/>
    </location>
</feature>
<dbReference type="PANTHER" id="PTHR34989:SF1">
    <property type="entry name" value="PROTEIN HDED"/>
    <property type="match status" value="1"/>
</dbReference>